<evidence type="ECO:0000256" key="5">
    <source>
        <dbReference type="ARBA" id="ARBA00022989"/>
    </source>
</evidence>
<organism evidence="8 9">
    <name type="scientific">Pseudooceanicola spongiae</name>
    <dbReference type="NCBI Taxonomy" id="2613965"/>
    <lineage>
        <taxon>Bacteria</taxon>
        <taxon>Pseudomonadati</taxon>
        <taxon>Pseudomonadota</taxon>
        <taxon>Alphaproteobacteria</taxon>
        <taxon>Rhodobacterales</taxon>
        <taxon>Paracoccaceae</taxon>
        <taxon>Pseudooceanicola</taxon>
    </lineage>
</organism>
<evidence type="ECO:0000313" key="8">
    <source>
        <dbReference type="EMBL" id="QOL82650.1"/>
    </source>
</evidence>
<dbReference type="GO" id="GO:0005886">
    <property type="term" value="C:plasma membrane"/>
    <property type="evidence" value="ECO:0007669"/>
    <property type="project" value="UniProtKB-SubCell"/>
</dbReference>
<dbReference type="GO" id="GO:0042970">
    <property type="term" value="F:homoserine transmembrane transporter activity"/>
    <property type="evidence" value="ECO:0007669"/>
    <property type="project" value="TreeGrafter"/>
</dbReference>
<dbReference type="AlphaFoldDB" id="A0A7L9WU88"/>
<evidence type="ECO:0000256" key="7">
    <source>
        <dbReference type="SAM" id="Phobius"/>
    </source>
</evidence>
<evidence type="ECO:0000256" key="4">
    <source>
        <dbReference type="ARBA" id="ARBA00022692"/>
    </source>
</evidence>
<evidence type="ECO:0000313" key="9">
    <source>
        <dbReference type="Proteomes" id="UP000594118"/>
    </source>
</evidence>
<keyword evidence="6 7" id="KW-0472">Membrane</keyword>
<comment type="subcellular location">
    <subcellularLocation>
        <location evidence="1">Cell membrane</location>
        <topology evidence="1">Multi-pass membrane protein</topology>
    </subcellularLocation>
</comment>
<protein>
    <submittedName>
        <fullName evidence="8">LysE family translocator</fullName>
    </submittedName>
</protein>
<evidence type="ECO:0000256" key="1">
    <source>
        <dbReference type="ARBA" id="ARBA00004651"/>
    </source>
</evidence>
<gene>
    <name evidence="8" type="ORF">F3W81_18590</name>
</gene>
<dbReference type="PANTHER" id="PTHR30086:SF14">
    <property type="entry name" value="HOMOSERINE_HOMOSERINE LACTONE EFFLUX PROTEIN"/>
    <property type="match status" value="1"/>
</dbReference>
<reference evidence="8 9" key="1">
    <citation type="submission" date="2019-10" db="EMBL/GenBank/DDBJ databases">
        <title>Pseudopuniceibacterium sp. HQ09 islated from Antarctica.</title>
        <authorList>
            <person name="Liao L."/>
            <person name="Su S."/>
            <person name="Chen B."/>
            <person name="Yu Y."/>
        </authorList>
    </citation>
    <scope>NUCLEOTIDE SEQUENCE [LARGE SCALE GENOMIC DNA]</scope>
    <source>
        <strain evidence="8 9">HQ09</strain>
    </source>
</reference>
<dbReference type="PANTHER" id="PTHR30086">
    <property type="entry name" value="ARGININE EXPORTER PROTEIN ARGO"/>
    <property type="match status" value="1"/>
</dbReference>
<proteinExistence type="inferred from homology"/>
<keyword evidence="4 7" id="KW-0812">Transmembrane</keyword>
<dbReference type="Pfam" id="PF01810">
    <property type="entry name" value="LysE"/>
    <property type="match status" value="1"/>
</dbReference>
<dbReference type="KEGG" id="pshq:F3W81_18590"/>
<keyword evidence="5 7" id="KW-1133">Transmembrane helix</keyword>
<feature type="transmembrane region" description="Helical" evidence="7">
    <location>
        <begin position="7"/>
        <end position="30"/>
    </location>
</feature>
<evidence type="ECO:0000256" key="2">
    <source>
        <dbReference type="ARBA" id="ARBA00007928"/>
    </source>
</evidence>
<dbReference type="InterPro" id="IPR001123">
    <property type="entry name" value="LeuE-type"/>
</dbReference>
<sequence length="163" mass="17755">MMEATAIYFVMSATWLAALILASNLVFQIIKWVGGRYLIHLGLTALLSRSGGLAVRRTSKLRSRQALFSQRFVVEFANPKVLLFFAAILPQFLDTAAPIAPQRIIMGLTEAAMQFVIYSAYAKLGNKLANGGLRAWSVGLINRTAGAAFIFAGIKMASITAER</sequence>
<evidence type="ECO:0000256" key="3">
    <source>
        <dbReference type="ARBA" id="ARBA00022475"/>
    </source>
</evidence>
<keyword evidence="9" id="KW-1185">Reference proteome</keyword>
<accession>A0A7L9WU88</accession>
<dbReference type="Proteomes" id="UP000594118">
    <property type="component" value="Chromosome"/>
</dbReference>
<dbReference type="EMBL" id="CP045201">
    <property type="protein sequence ID" value="QOL82650.1"/>
    <property type="molecule type" value="Genomic_DNA"/>
</dbReference>
<evidence type="ECO:0000256" key="6">
    <source>
        <dbReference type="ARBA" id="ARBA00023136"/>
    </source>
</evidence>
<dbReference type="RefSeq" id="WP_193080912.1">
    <property type="nucleotide sequence ID" value="NZ_CP045201.1"/>
</dbReference>
<keyword evidence="3" id="KW-1003">Cell membrane</keyword>
<name>A0A7L9WU88_9RHOB</name>
<comment type="similarity">
    <text evidence="2">Belongs to the Rht family.</text>
</comment>